<evidence type="ECO:0000313" key="2">
    <source>
        <dbReference type="EMBL" id="PMB66699.1"/>
    </source>
</evidence>
<dbReference type="SUPFAM" id="SSF53448">
    <property type="entry name" value="Nucleotide-diphospho-sugar transferases"/>
    <property type="match status" value="1"/>
</dbReference>
<dbReference type="OMA" id="DWIAAAH"/>
<organism evidence="2 3">
    <name type="scientific">Beauveria bassiana</name>
    <name type="common">White muscardine disease fungus</name>
    <name type="synonym">Tritirachium shiotae</name>
    <dbReference type="NCBI Taxonomy" id="176275"/>
    <lineage>
        <taxon>Eukaryota</taxon>
        <taxon>Fungi</taxon>
        <taxon>Dikarya</taxon>
        <taxon>Ascomycota</taxon>
        <taxon>Pezizomycotina</taxon>
        <taxon>Sordariomycetes</taxon>
        <taxon>Hypocreomycetidae</taxon>
        <taxon>Hypocreales</taxon>
        <taxon>Cordycipitaceae</taxon>
        <taxon>Beauveria</taxon>
    </lineage>
</organism>
<dbReference type="GO" id="GO:0016757">
    <property type="term" value="F:glycosyltransferase activity"/>
    <property type="evidence" value="ECO:0007669"/>
    <property type="project" value="InterPro"/>
</dbReference>
<dbReference type="InterPro" id="IPR029044">
    <property type="entry name" value="Nucleotide-diphossugar_trans"/>
</dbReference>
<sequence length="334" mass="37415">MTQSASRKRAAPSAKVWATLITNMDYLAGVLTLNHSLRQVQSAYPLLALYTDTFPPTGLAALAARGIPAQRVNHLHPPPVGSRDFSATPDPRFADTFTKLATFSLTEYDRIVQLDSDMLVQRNMDELMDIPLDEPPTTLSETGSDDASSSSSSTSRRVFAASHVCACNPLKKPHYPATWIPENCAFTSQAADPERAQREGADPRGRTVAMMNGGLAVLRPSQVLYRQIVDKIERDGHSMYFPDQEVVSELWRDRWVALPYVYNALKTMRKRGVHDAIWRDDRVKNVHYILSPKPWDEVDAQGNFIGEDETHGWWVAANQKRKAEEKMQGIADGY</sequence>
<proteinExistence type="predicted"/>
<evidence type="ECO:0000313" key="3">
    <source>
        <dbReference type="Proteomes" id="UP000235728"/>
    </source>
</evidence>
<dbReference type="Proteomes" id="UP000235728">
    <property type="component" value="Unassembled WGS sequence"/>
</dbReference>
<gene>
    <name evidence="2" type="primary">GOLS1</name>
    <name evidence="2" type="ORF">BM221_007693</name>
</gene>
<dbReference type="Gene3D" id="3.90.550.10">
    <property type="entry name" value="Spore Coat Polysaccharide Biosynthesis Protein SpsA, Chain A"/>
    <property type="match status" value="1"/>
</dbReference>
<dbReference type="CDD" id="cd02537">
    <property type="entry name" value="GT8_Glycogenin"/>
    <property type="match status" value="1"/>
</dbReference>
<accession>A0A2N6NHE9</accession>
<name>A0A2N6NHE9_BEABA</name>
<dbReference type="InterPro" id="IPR050587">
    <property type="entry name" value="GNT1/Glycosyltrans_8"/>
</dbReference>
<comment type="caution">
    <text evidence="2">The sequence shown here is derived from an EMBL/GenBank/DDBJ whole genome shotgun (WGS) entry which is preliminary data.</text>
</comment>
<dbReference type="EMBL" id="MRVG01000008">
    <property type="protein sequence ID" value="PMB66699.1"/>
    <property type="molecule type" value="Genomic_DNA"/>
</dbReference>
<dbReference type="AlphaFoldDB" id="A0A2N6NHE9"/>
<evidence type="ECO:0000256" key="1">
    <source>
        <dbReference type="SAM" id="MobiDB-lite"/>
    </source>
</evidence>
<protein>
    <submittedName>
        <fullName evidence="2">Galactinol synthase 1</fullName>
    </submittedName>
</protein>
<reference evidence="2 3" key="1">
    <citation type="journal article" date="2016" name="Appl. Microbiol. Biotechnol.">
        <title>Characterization of T-DNA insertion mutants with decreased virulence in the entomopathogenic fungus Beauveria bassiana JEF-007.</title>
        <authorList>
            <person name="Kim S."/>
            <person name="Lee S.J."/>
            <person name="Nai Y.S."/>
            <person name="Yu J.S."/>
            <person name="Lee M.R."/>
            <person name="Yang Y.T."/>
            <person name="Kim J.S."/>
        </authorList>
    </citation>
    <scope>NUCLEOTIDE SEQUENCE [LARGE SCALE GENOMIC DNA]</scope>
    <source>
        <strain evidence="2 3">JEF-007</strain>
    </source>
</reference>
<feature type="compositionally biased region" description="Low complexity" evidence="1">
    <location>
        <begin position="140"/>
        <end position="153"/>
    </location>
</feature>
<dbReference type="InterPro" id="IPR002495">
    <property type="entry name" value="Glyco_trans_8"/>
</dbReference>
<feature type="region of interest" description="Disordered" evidence="1">
    <location>
        <begin position="130"/>
        <end position="153"/>
    </location>
</feature>
<dbReference type="Pfam" id="PF01501">
    <property type="entry name" value="Glyco_transf_8"/>
    <property type="match status" value="1"/>
</dbReference>
<dbReference type="PANTHER" id="PTHR11183">
    <property type="entry name" value="GLYCOGENIN SUBFAMILY MEMBER"/>
    <property type="match status" value="1"/>
</dbReference>